<dbReference type="Pfam" id="PF01063">
    <property type="entry name" value="Aminotran_4"/>
    <property type="match status" value="1"/>
</dbReference>
<organism evidence="14 15">
    <name type="scientific">Legionella lytica</name>
    <dbReference type="NCBI Taxonomy" id="96232"/>
    <lineage>
        <taxon>Bacteria</taxon>
        <taxon>Pseudomonadati</taxon>
        <taxon>Pseudomonadota</taxon>
        <taxon>Gammaproteobacteria</taxon>
        <taxon>Legionellales</taxon>
        <taxon>Legionellaceae</taxon>
        <taxon>Legionella</taxon>
    </lineage>
</organism>
<evidence type="ECO:0000256" key="5">
    <source>
        <dbReference type="ARBA" id="ARBA00005072"/>
    </source>
</evidence>
<dbReference type="RefSeq" id="WP_400187819.1">
    <property type="nucleotide sequence ID" value="NZ_JBGORX010000003.1"/>
</dbReference>
<dbReference type="GO" id="GO:0008483">
    <property type="term" value="F:transaminase activity"/>
    <property type="evidence" value="ECO:0007669"/>
    <property type="project" value="UniProtKB-KW"/>
</dbReference>
<dbReference type="InterPro" id="IPR018300">
    <property type="entry name" value="Aminotrans_IV_CS"/>
</dbReference>
<dbReference type="Gene3D" id="3.20.10.10">
    <property type="entry name" value="D-amino Acid Aminotransferase, subunit A, domain 2"/>
    <property type="match status" value="1"/>
</dbReference>
<evidence type="ECO:0000256" key="11">
    <source>
        <dbReference type="ARBA" id="ARBA00049229"/>
    </source>
</evidence>
<keyword evidence="14" id="KW-0808">Transferase</keyword>
<dbReference type="PANTHER" id="PTHR42743:SF11">
    <property type="entry name" value="AMINODEOXYCHORISMATE LYASE"/>
    <property type="match status" value="1"/>
</dbReference>
<evidence type="ECO:0000256" key="1">
    <source>
        <dbReference type="ARBA" id="ARBA00001933"/>
    </source>
</evidence>
<comment type="pathway">
    <text evidence="4">Amino-acid biosynthesis; L-valine biosynthesis; L-valine from pyruvate: step 4/4.</text>
</comment>
<keyword evidence="15" id="KW-1185">Reference proteome</keyword>
<dbReference type="PANTHER" id="PTHR42743">
    <property type="entry name" value="AMINO-ACID AMINOTRANSFERASE"/>
    <property type="match status" value="1"/>
</dbReference>
<dbReference type="Gene3D" id="3.30.470.10">
    <property type="match status" value="1"/>
</dbReference>
<evidence type="ECO:0000313" key="14">
    <source>
        <dbReference type="EMBL" id="MFJ1268999.1"/>
    </source>
</evidence>
<evidence type="ECO:0000256" key="12">
    <source>
        <dbReference type="RuleBase" id="RU004106"/>
    </source>
</evidence>
<evidence type="ECO:0000256" key="8">
    <source>
        <dbReference type="ARBA" id="ARBA00022898"/>
    </source>
</evidence>
<evidence type="ECO:0000256" key="2">
    <source>
        <dbReference type="ARBA" id="ARBA00003109"/>
    </source>
</evidence>
<comment type="cofactor">
    <cofactor evidence="1 13">
        <name>pyridoxal 5'-phosphate</name>
        <dbReference type="ChEBI" id="CHEBI:597326"/>
    </cofactor>
</comment>
<dbReference type="InterPro" id="IPR050571">
    <property type="entry name" value="Class-IV_PLP-Dep_Aminotrnsfr"/>
</dbReference>
<evidence type="ECO:0000256" key="7">
    <source>
        <dbReference type="ARBA" id="ARBA00013053"/>
    </source>
</evidence>
<keyword evidence="14" id="KW-0032">Aminotransferase</keyword>
<comment type="pathway">
    <text evidence="3">Amino-acid biosynthesis; L-isoleucine biosynthesis; L-isoleucine from 2-oxobutanoate: step 4/4.</text>
</comment>
<dbReference type="InterPro" id="IPR043131">
    <property type="entry name" value="BCAT-like_N"/>
</dbReference>
<evidence type="ECO:0000313" key="15">
    <source>
        <dbReference type="Proteomes" id="UP001615550"/>
    </source>
</evidence>
<comment type="catalytic activity">
    <reaction evidence="10">
        <text>L-isoleucine + 2-oxoglutarate = (S)-3-methyl-2-oxopentanoate + L-glutamate</text>
        <dbReference type="Rhea" id="RHEA:24801"/>
        <dbReference type="ChEBI" id="CHEBI:16810"/>
        <dbReference type="ChEBI" id="CHEBI:29985"/>
        <dbReference type="ChEBI" id="CHEBI:35146"/>
        <dbReference type="ChEBI" id="CHEBI:58045"/>
        <dbReference type="EC" id="2.6.1.42"/>
    </reaction>
</comment>
<accession>A0ABW8D8F8</accession>
<comment type="pathway">
    <text evidence="5">Amino-acid biosynthesis; L-leucine biosynthesis; L-leucine from 3-methyl-2-oxobutanoate: step 4/4.</text>
</comment>
<dbReference type="EC" id="2.6.1.42" evidence="7"/>
<dbReference type="Proteomes" id="UP001615550">
    <property type="component" value="Unassembled WGS sequence"/>
</dbReference>
<dbReference type="EMBL" id="JBGORX010000003">
    <property type="protein sequence ID" value="MFJ1268999.1"/>
    <property type="molecule type" value="Genomic_DNA"/>
</dbReference>
<evidence type="ECO:0000256" key="13">
    <source>
        <dbReference type="RuleBase" id="RU004516"/>
    </source>
</evidence>
<evidence type="ECO:0000256" key="4">
    <source>
        <dbReference type="ARBA" id="ARBA00004931"/>
    </source>
</evidence>
<evidence type="ECO:0000256" key="6">
    <source>
        <dbReference type="ARBA" id="ARBA00009320"/>
    </source>
</evidence>
<dbReference type="InterPro" id="IPR036038">
    <property type="entry name" value="Aminotransferase-like"/>
</dbReference>
<comment type="similarity">
    <text evidence="6 12">Belongs to the class-IV pyridoxal-phosphate-dependent aminotransferase family.</text>
</comment>
<dbReference type="InterPro" id="IPR043132">
    <property type="entry name" value="BCAT-like_C"/>
</dbReference>
<comment type="function">
    <text evidence="2">Acts on leucine, isoleucine and valine.</text>
</comment>
<proteinExistence type="inferred from homology"/>
<evidence type="ECO:0000256" key="3">
    <source>
        <dbReference type="ARBA" id="ARBA00004824"/>
    </source>
</evidence>
<comment type="catalytic activity">
    <reaction evidence="9">
        <text>L-valine + 2-oxoglutarate = 3-methyl-2-oxobutanoate + L-glutamate</text>
        <dbReference type="Rhea" id="RHEA:24813"/>
        <dbReference type="ChEBI" id="CHEBI:11851"/>
        <dbReference type="ChEBI" id="CHEBI:16810"/>
        <dbReference type="ChEBI" id="CHEBI:29985"/>
        <dbReference type="ChEBI" id="CHEBI:57762"/>
        <dbReference type="EC" id="2.6.1.42"/>
    </reaction>
</comment>
<comment type="catalytic activity">
    <reaction evidence="11">
        <text>L-leucine + 2-oxoglutarate = 4-methyl-2-oxopentanoate + L-glutamate</text>
        <dbReference type="Rhea" id="RHEA:18321"/>
        <dbReference type="ChEBI" id="CHEBI:16810"/>
        <dbReference type="ChEBI" id="CHEBI:17865"/>
        <dbReference type="ChEBI" id="CHEBI:29985"/>
        <dbReference type="ChEBI" id="CHEBI:57427"/>
        <dbReference type="EC" id="2.6.1.42"/>
    </reaction>
</comment>
<gene>
    <name evidence="14" type="ORF">ACD661_10560</name>
</gene>
<dbReference type="PROSITE" id="PS00770">
    <property type="entry name" value="AA_TRANSFER_CLASS_4"/>
    <property type="match status" value="1"/>
</dbReference>
<sequence>MHTHVFMEEEESKVFAADDRILLGEGLFETLKVVHGKPCWADLHWQRLNSSAQQLGIPFTLPYEHWLQHLVKRIQKDQLVNGGVKAILSGGSAPRGLTQYGQHSQLVLQSFQFTAQTQALRLISAPWLRDAANPIYSVKSVNYLEAILARRQALTAGADDALFFNSEHHATETTCANLFIIQQHALFTPPLTDGVLPGITRSRILTFCQQHHIPCYEQSLTQARIEAAEAVFITNSLQGLQVVRSFAGVNFILSHPLLERLRSFLTD</sequence>
<keyword evidence="8 13" id="KW-0663">Pyridoxal phosphate</keyword>
<dbReference type="SUPFAM" id="SSF56752">
    <property type="entry name" value="D-aminoacid aminotransferase-like PLP-dependent enzymes"/>
    <property type="match status" value="1"/>
</dbReference>
<reference evidence="14 15" key="1">
    <citation type="submission" date="2024-08" db="EMBL/GenBank/DDBJ databases">
        <title>Draft Genome Sequence of Legionella lytica strain DSB2004, Isolated From a Fire Sprinkler System.</title>
        <authorList>
            <person name="Everhart A.D."/>
            <person name="Kidane D.T."/>
            <person name="Farone A.L."/>
            <person name="Farone M.B."/>
        </authorList>
    </citation>
    <scope>NUCLEOTIDE SEQUENCE [LARGE SCALE GENOMIC DNA]</scope>
    <source>
        <strain evidence="14 15">DSB2004</strain>
    </source>
</reference>
<evidence type="ECO:0000256" key="9">
    <source>
        <dbReference type="ARBA" id="ARBA00048212"/>
    </source>
</evidence>
<comment type="caution">
    <text evidence="14">The sequence shown here is derived from an EMBL/GenBank/DDBJ whole genome shotgun (WGS) entry which is preliminary data.</text>
</comment>
<evidence type="ECO:0000256" key="10">
    <source>
        <dbReference type="ARBA" id="ARBA00048798"/>
    </source>
</evidence>
<name>A0ABW8D8F8_9GAMM</name>
<protein>
    <recommendedName>
        <fullName evidence="7">branched-chain-amino-acid transaminase</fullName>
        <ecNumber evidence="7">2.6.1.42</ecNumber>
    </recommendedName>
</protein>
<dbReference type="InterPro" id="IPR001544">
    <property type="entry name" value="Aminotrans_IV"/>
</dbReference>